<dbReference type="Proteomes" id="UP000594459">
    <property type="component" value="Chromosome"/>
</dbReference>
<gene>
    <name evidence="2" type="ORF">IRL76_12245</name>
</gene>
<evidence type="ECO:0000313" key="2">
    <source>
        <dbReference type="EMBL" id="QPC98602.1"/>
    </source>
</evidence>
<organism evidence="2 3">
    <name type="scientific">Qipengyuania soli</name>
    <dbReference type="NCBI Taxonomy" id="2782568"/>
    <lineage>
        <taxon>Bacteria</taxon>
        <taxon>Pseudomonadati</taxon>
        <taxon>Pseudomonadota</taxon>
        <taxon>Alphaproteobacteria</taxon>
        <taxon>Sphingomonadales</taxon>
        <taxon>Erythrobacteraceae</taxon>
        <taxon>Qipengyuania</taxon>
    </lineage>
</organism>
<evidence type="ECO:0008006" key="4">
    <source>
        <dbReference type="Google" id="ProtNLM"/>
    </source>
</evidence>
<dbReference type="AlphaFoldDB" id="A0A7S8F3S3"/>
<keyword evidence="3" id="KW-1185">Reference proteome</keyword>
<reference evidence="2 3" key="1">
    <citation type="submission" date="2020-11" db="EMBL/GenBank/DDBJ databases">
        <title>The genome sequence of Erythrobacter sp. 6D36.</title>
        <authorList>
            <person name="Liu Y."/>
        </authorList>
    </citation>
    <scope>NUCLEOTIDE SEQUENCE [LARGE SCALE GENOMIC DNA]</scope>
    <source>
        <strain evidence="2 3">6D36</strain>
    </source>
</reference>
<evidence type="ECO:0000313" key="3">
    <source>
        <dbReference type="Proteomes" id="UP000594459"/>
    </source>
</evidence>
<name>A0A7S8F3S3_9SPHN</name>
<protein>
    <recommendedName>
        <fullName evidence="4">J domain-containing protein</fullName>
    </recommendedName>
</protein>
<feature type="transmembrane region" description="Helical" evidence="1">
    <location>
        <begin position="95"/>
        <end position="118"/>
    </location>
</feature>
<accession>A0A7S8F3S3</accession>
<keyword evidence="1" id="KW-0472">Membrane</keyword>
<dbReference type="RefSeq" id="WP_200981607.1">
    <property type="nucleotide sequence ID" value="NZ_CP064654.1"/>
</dbReference>
<dbReference type="EMBL" id="CP064654">
    <property type="protein sequence ID" value="QPC98602.1"/>
    <property type="molecule type" value="Genomic_DNA"/>
</dbReference>
<keyword evidence="1" id="KW-1133">Transmembrane helix</keyword>
<evidence type="ECO:0000256" key="1">
    <source>
        <dbReference type="SAM" id="Phobius"/>
    </source>
</evidence>
<proteinExistence type="predicted"/>
<dbReference type="KEGG" id="qso:IRL76_12245"/>
<sequence length="333" mass="36858">MGLWRRPWPWRELGIDATTDTQAIREAYARKVTSLGLSTSTTSFSRLNEARDAALSIAASGITGTVGEPQEPEAHPTANGSRIERLFGRLEIWRLWIVTLALVALLLMKLLGVVTNFFDEPEDDGRRVVSKDYTWNGARVDEVVPALFGESFTYERLKRANPAFAEELISGIGDEYGDTDLENARSFLRSTMMNSRAFLPRTELLQLSRLQLSWLRAAREEGGTACREVTGHSYFDGVPMLDKAALSEEQAIAREWIASIDFVPKGVDNPEPQRALPTWTMAAVQRSTGLDPIAINASLANLTDQHRCDVTIALLEALLARPQDAPSSLLVSI</sequence>
<keyword evidence="1" id="KW-0812">Transmembrane</keyword>